<dbReference type="PANTHER" id="PTHR31157">
    <property type="entry name" value="SCP DOMAIN-CONTAINING PROTEIN"/>
    <property type="match status" value="1"/>
</dbReference>
<evidence type="ECO:0000256" key="1">
    <source>
        <dbReference type="SAM" id="MobiDB-lite"/>
    </source>
</evidence>
<dbReference type="EMBL" id="CP026118">
    <property type="protein sequence ID" value="QAS51123.1"/>
    <property type="molecule type" value="Genomic_DNA"/>
</dbReference>
<dbReference type="OrthoDB" id="9783944at2"/>
<dbReference type="Proteomes" id="UP000287756">
    <property type="component" value="Chromosome"/>
</dbReference>
<accession>A0A410M8W7</accession>
<feature type="region of interest" description="Disordered" evidence="1">
    <location>
        <begin position="22"/>
        <end position="48"/>
    </location>
</feature>
<protein>
    <submittedName>
        <fullName evidence="4">Uncharacterized protein</fullName>
    </submittedName>
</protein>
<dbReference type="AlphaFoldDB" id="A0A410M8W7"/>
<dbReference type="KEGG" id="hli:HLI_02340"/>
<organism evidence="4 5">
    <name type="scientific">Halobacillus litoralis</name>
    <dbReference type="NCBI Taxonomy" id="45668"/>
    <lineage>
        <taxon>Bacteria</taxon>
        <taxon>Bacillati</taxon>
        <taxon>Bacillota</taxon>
        <taxon>Bacilli</taxon>
        <taxon>Bacillales</taxon>
        <taxon>Bacillaceae</taxon>
        <taxon>Halobacillus</taxon>
    </lineage>
</organism>
<evidence type="ECO:0000313" key="5">
    <source>
        <dbReference type="Proteomes" id="UP000287756"/>
    </source>
</evidence>
<dbReference type="Pfam" id="PF00188">
    <property type="entry name" value="CAP"/>
    <property type="match status" value="1"/>
</dbReference>
<gene>
    <name evidence="4" type="ORF">HLI_02340</name>
</gene>
<dbReference type="PANTHER" id="PTHR31157:SF26">
    <property type="entry name" value="SCP-LIKE EXTRACELLULAR PROTEIN"/>
    <property type="match status" value="1"/>
</dbReference>
<proteinExistence type="predicted"/>
<feature type="domain" description="SCP" evidence="2">
    <location>
        <begin position="231"/>
        <end position="337"/>
    </location>
</feature>
<dbReference type="InterPro" id="IPR029410">
    <property type="entry name" value="CAP_assoc"/>
</dbReference>
<dbReference type="InterPro" id="IPR014044">
    <property type="entry name" value="CAP_dom"/>
</dbReference>
<evidence type="ECO:0000259" key="3">
    <source>
        <dbReference type="Pfam" id="PF14504"/>
    </source>
</evidence>
<dbReference type="Pfam" id="PF14504">
    <property type="entry name" value="CAP_assoc_N"/>
    <property type="match status" value="1"/>
</dbReference>
<name>A0A410M8W7_9BACI</name>
<dbReference type="InterPro" id="IPR035940">
    <property type="entry name" value="CAP_sf"/>
</dbReference>
<feature type="compositionally biased region" description="Basic and acidic residues" evidence="1">
    <location>
        <begin position="22"/>
        <end position="38"/>
    </location>
</feature>
<dbReference type="SUPFAM" id="SSF55797">
    <property type="entry name" value="PR-1-like"/>
    <property type="match status" value="1"/>
</dbReference>
<feature type="domain" description="CAP-associated" evidence="3">
    <location>
        <begin position="62"/>
        <end position="198"/>
    </location>
</feature>
<dbReference type="CDD" id="cd05379">
    <property type="entry name" value="CAP_bacterial"/>
    <property type="match status" value="1"/>
</dbReference>
<sequence>MKKIFFCILILLVGSVVWMGSERSDAPDDPPVSEKIEPSIETTGSSKEGQVVDDPLFFSMKGKSSEETLTLLGEPDHMFPSVYGYEWWLYETEKGRYFQLGIADHEVVTGVLFHQEEGPVTVGESYNEVMEKKQFPSTLRLESEGAYSLELTEKDVKDRPVISLDDKWSAQIYFDDVTEKVSAIRMIRNDYLLKMQPYKVVYRGTLPTQERLSNEEWEAVQEGVEAQILMMTNFIRNNQGLGELKHHTAASQAAFLHSRDMDENNYFSHYSPNGNGLKERLENIFYVRAGENIAAQYTDAAAALHGWLNSPGHRKALLDPDYTHIGVGVHERYYTQNFLTLP</sequence>
<evidence type="ECO:0000259" key="2">
    <source>
        <dbReference type="Pfam" id="PF00188"/>
    </source>
</evidence>
<reference evidence="4 5" key="1">
    <citation type="submission" date="2018-01" db="EMBL/GenBank/DDBJ databases">
        <title>The whole genome sequencing and assembly of Halobacillus litoralis ERB031 strain.</title>
        <authorList>
            <person name="Lee S.-J."/>
            <person name="Park M.-K."/>
            <person name="Kim J.-Y."/>
            <person name="Lee Y.-J."/>
            <person name="Yi H."/>
            <person name="Bahn Y.-S."/>
            <person name="Kim J.F."/>
            <person name="Lee D.-W."/>
        </authorList>
    </citation>
    <scope>NUCLEOTIDE SEQUENCE [LARGE SCALE GENOMIC DNA]</scope>
    <source>
        <strain evidence="4 5">ERB 031</strain>
    </source>
</reference>
<evidence type="ECO:0000313" key="4">
    <source>
        <dbReference type="EMBL" id="QAS51123.1"/>
    </source>
</evidence>
<dbReference type="RefSeq" id="WP_128522887.1">
    <property type="nucleotide sequence ID" value="NZ_CANLVY010000004.1"/>
</dbReference>
<dbReference type="Gene3D" id="3.40.33.10">
    <property type="entry name" value="CAP"/>
    <property type="match status" value="1"/>
</dbReference>